<reference evidence="1 2" key="1">
    <citation type="submission" date="2018-06" db="EMBL/GenBank/DDBJ databases">
        <authorList>
            <consortium name="Pathogen Informatics"/>
            <person name="Doyle S."/>
        </authorList>
    </citation>
    <scope>NUCLEOTIDE SEQUENCE [LARGE SCALE GENOMIC DNA]</scope>
    <source>
        <strain evidence="1 2">NCTC1934</strain>
    </source>
</reference>
<organism evidence="1 2">
    <name type="scientific">Nocardia otitidiscaviarum</name>
    <dbReference type="NCBI Taxonomy" id="1823"/>
    <lineage>
        <taxon>Bacteria</taxon>
        <taxon>Bacillati</taxon>
        <taxon>Actinomycetota</taxon>
        <taxon>Actinomycetes</taxon>
        <taxon>Mycobacteriales</taxon>
        <taxon>Nocardiaceae</taxon>
        <taxon>Nocardia</taxon>
    </lineage>
</organism>
<sequence>MGKVGCGAWDLSFPPGPPDRVADMFTAAVVADAVRRFDADLAQSVETCRDWRRGYRGVFRGVTALAVSAPAVSLGIAEEGLASLRTMLRFAAGRRVTSLRSVNVAAEADDTDLATGRIDGEAEPVRRLEVPYRGEVLAEERLRRQLADWRRDGIVEPGFAAAVERVVDHPEWLSLPGFRLTVVGASAHLAPLRPLLSWGAEVLAVDRPGRFRWDRLHALARARAGSLRFPLTESGPGADLTKHFPTLVRWILAHADARPVLGLYASNPGAAGVRLSAAADVLAEAVRHARPDTALAYLGASTDCYAVPPAVLAAAREHSTGRGVRGTVQDALRRVTPWPVYHPNYPEPVRTADGEEWGLFDNLPTILGPDYALAQRLPRWRAVLTRAAGGTVSYTVAPPAWPTDIREATLRPITLRGIDHYGIEVFEPSTARTLLAAKLVADLFDPPPNPDPNPEALFTTGAAHGGLWRQPFQPSSLLAPSTLLGCLDAVRDFGERHLRPR</sequence>
<evidence type="ECO:0000313" key="2">
    <source>
        <dbReference type="Proteomes" id="UP000255467"/>
    </source>
</evidence>
<dbReference type="RefSeq" id="WP_051037800.1">
    <property type="nucleotide sequence ID" value="NZ_UGRY01000002.1"/>
</dbReference>
<accession>A0A378Y939</accession>
<gene>
    <name evidence="1" type="ORF">NCTC1934_01182</name>
</gene>
<dbReference type="OrthoDB" id="1917183at2"/>
<dbReference type="EMBL" id="UGRY01000002">
    <property type="protein sequence ID" value="SUA73735.1"/>
    <property type="molecule type" value="Genomic_DNA"/>
</dbReference>
<keyword evidence="2" id="KW-1185">Reference proteome</keyword>
<proteinExistence type="predicted"/>
<name>A0A378Y939_9NOCA</name>
<evidence type="ECO:0000313" key="1">
    <source>
        <dbReference type="EMBL" id="SUA73735.1"/>
    </source>
</evidence>
<dbReference type="AlphaFoldDB" id="A0A378Y939"/>
<dbReference type="Proteomes" id="UP000255467">
    <property type="component" value="Unassembled WGS sequence"/>
</dbReference>
<protein>
    <submittedName>
        <fullName evidence="1">Uncharacterized protein</fullName>
    </submittedName>
</protein>
<dbReference type="STRING" id="1406858.GCA_000710895_05619"/>